<evidence type="ECO:0000256" key="1">
    <source>
        <dbReference type="SAM" id="MobiDB-lite"/>
    </source>
</evidence>
<sequence length="264" mass="29602">MDKVIVDLKGSPALVNRNDRYSPEPVSRDRKPVKIGEQASWPGLSGRLDFIATFSAFVRLTKYACVRMGACTHVRAIGVTLPFPTRPTIPVIMLAIKDNDASRRFSPQAARDGRREDGSEKRNGMRGWRNVLGERVTGEDEREEKRSEKEYTVIYEPPSSNSRGEKEGEEEEEEEKEVSHWSSARREGVRMGERLTQEEEKDRGDSDGRGRKVTIPSMGVYSGCLILNSLNRVTYGDIVSNQFHVPARIIHHLAVSVVDSSGSV</sequence>
<proteinExistence type="predicted"/>
<protein>
    <submittedName>
        <fullName evidence="2">Uncharacterized protein</fullName>
    </submittedName>
</protein>
<evidence type="ECO:0000313" key="3">
    <source>
        <dbReference type="Proteomes" id="UP000078541"/>
    </source>
</evidence>
<feature type="compositionally biased region" description="Basic and acidic residues" evidence="1">
    <location>
        <begin position="184"/>
        <end position="210"/>
    </location>
</feature>
<dbReference type="Proteomes" id="UP000078541">
    <property type="component" value="Unassembled WGS sequence"/>
</dbReference>
<feature type="compositionally biased region" description="Basic and acidic residues" evidence="1">
    <location>
        <begin position="136"/>
        <end position="151"/>
    </location>
</feature>
<organism evidence="2 3">
    <name type="scientific">Trachymyrmex septentrionalis</name>
    <dbReference type="NCBI Taxonomy" id="34720"/>
    <lineage>
        <taxon>Eukaryota</taxon>
        <taxon>Metazoa</taxon>
        <taxon>Ecdysozoa</taxon>
        <taxon>Arthropoda</taxon>
        <taxon>Hexapoda</taxon>
        <taxon>Insecta</taxon>
        <taxon>Pterygota</taxon>
        <taxon>Neoptera</taxon>
        <taxon>Endopterygota</taxon>
        <taxon>Hymenoptera</taxon>
        <taxon>Apocrita</taxon>
        <taxon>Aculeata</taxon>
        <taxon>Formicoidea</taxon>
        <taxon>Formicidae</taxon>
        <taxon>Myrmicinae</taxon>
        <taxon>Trachymyrmex</taxon>
    </lineage>
</organism>
<dbReference type="EMBL" id="KQ981855">
    <property type="protein sequence ID" value="KYN34936.1"/>
    <property type="molecule type" value="Genomic_DNA"/>
</dbReference>
<name>A0A195F3H6_9HYME</name>
<feature type="compositionally biased region" description="Basic and acidic residues" evidence="1">
    <location>
        <begin position="111"/>
        <end position="123"/>
    </location>
</feature>
<keyword evidence="3" id="KW-1185">Reference proteome</keyword>
<feature type="compositionally biased region" description="Acidic residues" evidence="1">
    <location>
        <begin position="167"/>
        <end position="176"/>
    </location>
</feature>
<dbReference type="AlphaFoldDB" id="A0A195F3H6"/>
<evidence type="ECO:0000313" key="2">
    <source>
        <dbReference type="EMBL" id="KYN34936.1"/>
    </source>
</evidence>
<gene>
    <name evidence="2" type="ORF">ALC56_10904</name>
</gene>
<accession>A0A195F3H6</accession>
<feature type="region of interest" description="Disordered" evidence="1">
    <location>
        <begin position="103"/>
        <end position="211"/>
    </location>
</feature>
<reference evidence="2 3" key="1">
    <citation type="submission" date="2016-03" db="EMBL/GenBank/DDBJ databases">
        <title>Trachymyrmex septentrionalis WGS genome.</title>
        <authorList>
            <person name="Nygaard S."/>
            <person name="Hu H."/>
            <person name="Boomsma J."/>
            <person name="Zhang G."/>
        </authorList>
    </citation>
    <scope>NUCLEOTIDE SEQUENCE [LARGE SCALE GENOMIC DNA]</scope>
    <source>
        <strain evidence="2">Tsep2-gDNA-1</strain>
        <tissue evidence="2">Whole body</tissue>
    </source>
</reference>